<reference evidence="2" key="2">
    <citation type="journal article" date="2020" name="Int. Dairy J.">
        <title>Lactic acid bacterial diversity in Brie cheese focusing on salt concentration and pH of isolation medium and characterisation of halophilic and alkaliphilic lactic acid bacterial isolates.</title>
        <authorList>
            <person name="Unno R."/>
            <person name="Matsutani M."/>
            <person name="Suzuki T."/>
            <person name="Kodama K."/>
            <person name="Matsushita H."/>
            <person name="Yamasato K."/>
            <person name="Koizumi Y."/>
            <person name="Ishikawa M."/>
        </authorList>
    </citation>
    <scope>NUCLEOTIDE SEQUENCE</scope>
    <source>
        <strain evidence="2">7C1</strain>
        <strain evidence="1">8C4</strain>
    </source>
</reference>
<proteinExistence type="predicted"/>
<dbReference type="PANTHER" id="PTHR43739:SF5">
    <property type="entry name" value="EXO-ALPHA-SIALIDASE"/>
    <property type="match status" value="1"/>
</dbReference>
<dbReference type="RefSeq" id="WP_202583939.1">
    <property type="nucleotide sequence ID" value="NZ_BKBO01000016.1"/>
</dbReference>
<dbReference type="CDD" id="cd15482">
    <property type="entry name" value="Sialidase_non-viral"/>
    <property type="match status" value="1"/>
</dbReference>
<keyword evidence="2" id="KW-0378">Hydrolase</keyword>
<gene>
    <name evidence="1" type="ORF">TK11N_11860</name>
    <name evidence="2" type="ORF">TK2N_12360</name>
</gene>
<dbReference type="Proteomes" id="UP000886597">
    <property type="component" value="Unassembled WGS sequence"/>
</dbReference>
<evidence type="ECO:0000313" key="4">
    <source>
        <dbReference type="Proteomes" id="UP000886607"/>
    </source>
</evidence>
<name>A0AAN4RKF5_9ENTE</name>
<sequence>MKEFFLGMDEELLIAKETPNGYTTFSRLNGLQPTRLAFDPQNESVIYCGTSNNGLWKSEDGGDNWSKIGTEKQLGIRSERVTSVAVRPSKKTSENNIVYAGTEPSMLYYSNDKGATWHEFTGIQTLPSKRNWSFPPRPYTHYVRWITPSYLNEEHLSISIEAGAFIHTKDHGTTWIDRTENSPIDIHTLLAHPKSPGKLYAACGDGVHKKGHSYAESDDEGQSWQYMSAGLENHPYAYNMVVNPNDPYDRIISAAKNAAHAHSLSEYSAIYRKQGNHPWADITAGLPENSSSIHNLAADPTSPGVFYAMNNYGIYRLKKKATKWEKLGISWKDKYLNQRPSCFIVKEV</sequence>
<dbReference type="InterPro" id="IPR015943">
    <property type="entry name" value="WD40/YVTN_repeat-like_dom_sf"/>
</dbReference>
<keyword evidence="4" id="KW-1185">Reference proteome</keyword>
<evidence type="ECO:0000313" key="3">
    <source>
        <dbReference type="Proteomes" id="UP000886597"/>
    </source>
</evidence>
<dbReference type="EMBL" id="BKBQ01000016">
    <property type="protein sequence ID" value="GEQ54392.1"/>
    <property type="molecule type" value="Genomic_DNA"/>
</dbReference>
<accession>A0AAN4RKF5</accession>
<evidence type="ECO:0000313" key="2">
    <source>
        <dbReference type="EMBL" id="GEQ54392.1"/>
    </source>
</evidence>
<organism evidence="2 3">
    <name type="scientific">Tetragenococcus koreensis</name>
    <dbReference type="NCBI Taxonomy" id="290335"/>
    <lineage>
        <taxon>Bacteria</taxon>
        <taxon>Bacillati</taxon>
        <taxon>Bacillota</taxon>
        <taxon>Bacilli</taxon>
        <taxon>Lactobacillales</taxon>
        <taxon>Enterococcaceae</taxon>
        <taxon>Tetragenococcus</taxon>
    </lineage>
</organism>
<dbReference type="Gene3D" id="2.130.10.10">
    <property type="entry name" value="YVTN repeat-like/Quinoprotein amine dehydrogenase"/>
    <property type="match status" value="3"/>
</dbReference>
<dbReference type="SUPFAM" id="SSF110296">
    <property type="entry name" value="Oligoxyloglucan reducing end-specific cellobiohydrolase"/>
    <property type="match status" value="1"/>
</dbReference>
<dbReference type="Proteomes" id="UP000886607">
    <property type="component" value="Unassembled WGS sequence"/>
</dbReference>
<dbReference type="AlphaFoldDB" id="A0AAN4RKF5"/>
<dbReference type="GO" id="GO:0010411">
    <property type="term" value="P:xyloglucan metabolic process"/>
    <property type="evidence" value="ECO:0007669"/>
    <property type="project" value="TreeGrafter"/>
</dbReference>
<dbReference type="InterPro" id="IPR052025">
    <property type="entry name" value="Xyloglucanase_GH74"/>
</dbReference>
<reference evidence="2" key="1">
    <citation type="submission" date="2019-08" db="EMBL/GenBank/DDBJ databases">
        <authorList>
            <person name="Ishikawa M."/>
            <person name="Suzuki T."/>
            <person name="Matsutani M."/>
        </authorList>
    </citation>
    <scope>NUCLEOTIDE SEQUENCE</scope>
    <source>
        <strain evidence="2">7C1</strain>
        <strain evidence="1">8C4</strain>
    </source>
</reference>
<protein>
    <submittedName>
        <fullName evidence="2">Glycosyl hydrolase</fullName>
    </submittedName>
</protein>
<dbReference type="EMBL" id="BKBO01000016">
    <property type="protein sequence ID" value="GEQ49334.1"/>
    <property type="molecule type" value="Genomic_DNA"/>
</dbReference>
<dbReference type="PANTHER" id="PTHR43739">
    <property type="entry name" value="XYLOGLUCANASE (EUROFUNG)"/>
    <property type="match status" value="1"/>
</dbReference>
<comment type="caution">
    <text evidence="2">The sequence shown here is derived from an EMBL/GenBank/DDBJ whole genome shotgun (WGS) entry which is preliminary data.</text>
</comment>
<evidence type="ECO:0000313" key="1">
    <source>
        <dbReference type="EMBL" id="GEQ49334.1"/>
    </source>
</evidence>
<dbReference type="GO" id="GO:0016787">
    <property type="term" value="F:hydrolase activity"/>
    <property type="evidence" value="ECO:0007669"/>
    <property type="project" value="UniProtKB-KW"/>
</dbReference>